<evidence type="ECO:0000259" key="4">
    <source>
        <dbReference type="PROSITE" id="PS50893"/>
    </source>
</evidence>
<dbReference type="RefSeq" id="WP_048846110.1">
    <property type="nucleotide sequence ID" value="NZ_BALE01000002.1"/>
</dbReference>
<dbReference type="InterPro" id="IPR003439">
    <property type="entry name" value="ABC_transporter-like_ATP-bd"/>
</dbReference>
<name>A0A0D6MGQ4_9PROT</name>
<keyword evidence="3 5" id="KW-0067">ATP-binding</keyword>
<dbReference type="InterPro" id="IPR017871">
    <property type="entry name" value="ABC_transporter-like_CS"/>
</dbReference>
<dbReference type="GO" id="GO:0016887">
    <property type="term" value="F:ATP hydrolysis activity"/>
    <property type="evidence" value="ECO:0007669"/>
    <property type="project" value="InterPro"/>
</dbReference>
<dbReference type="PANTHER" id="PTHR42781">
    <property type="entry name" value="SPERMIDINE/PUTRESCINE IMPORT ATP-BINDING PROTEIN POTA"/>
    <property type="match status" value="1"/>
</dbReference>
<dbReference type="AlphaFoldDB" id="A0A0D6MGQ4"/>
<sequence length="344" mass="36519">MSVRLDAISRRNAAGGLILDDVSLEIETGEFVALVGPSGAGKTSLLRVIAGLDAQSGGTVEIDGRDMSALPARARGLGFVFQNYALFGHLSVAANIAFGLRVLPRSLRPSRSEIASRVDELLDLMQLPGRGRDFPAQLSGGQRQRVALARALATRPPVLLLDEPFGALDPMVRKSIRTWLRDLHDKLGLTTILVTHDQQEALEIADRLAVMADGQLVQAGAPDLLEARPATSFVMDFLGDTVRIEGAVRGGVFEPEPAFALPVAVNVSDGPATLMIRPHDIDLVTGPAVLTPLATHGGFARYRVGDAVTVHVPVHVADRVPVTGAALDLGRGHLFRSGKSINTI</sequence>
<dbReference type="OrthoDB" id="9802264at2"/>
<evidence type="ECO:0000313" key="6">
    <source>
        <dbReference type="Proteomes" id="UP000032679"/>
    </source>
</evidence>
<accession>A0A0D6MGQ4</accession>
<organism evidence="5 6">
    <name type="scientific">Tanticharoenia sakaeratensis NBRC 103193</name>
    <dbReference type="NCBI Taxonomy" id="1231623"/>
    <lineage>
        <taxon>Bacteria</taxon>
        <taxon>Pseudomonadati</taxon>
        <taxon>Pseudomonadota</taxon>
        <taxon>Alphaproteobacteria</taxon>
        <taxon>Acetobacterales</taxon>
        <taxon>Acetobacteraceae</taxon>
        <taxon>Tanticharoenia</taxon>
    </lineage>
</organism>
<reference evidence="5 6" key="1">
    <citation type="submission" date="2012-10" db="EMBL/GenBank/DDBJ databases">
        <title>Genome sequencing of Tanticharoenia sakaeratensis NBRC 103193.</title>
        <authorList>
            <person name="Azuma Y."/>
            <person name="Hadano H."/>
            <person name="Hirakawa H."/>
            <person name="Matsushita K."/>
        </authorList>
    </citation>
    <scope>NUCLEOTIDE SEQUENCE [LARGE SCALE GENOMIC DNA]</scope>
    <source>
        <strain evidence="5 6">NBRC 103193</strain>
    </source>
</reference>
<dbReference type="PROSITE" id="PS00211">
    <property type="entry name" value="ABC_TRANSPORTER_1"/>
    <property type="match status" value="1"/>
</dbReference>
<dbReference type="Gene3D" id="3.40.50.300">
    <property type="entry name" value="P-loop containing nucleotide triphosphate hydrolases"/>
    <property type="match status" value="1"/>
</dbReference>
<keyword evidence="6" id="KW-1185">Reference proteome</keyword>
<dbReference type="PANTHER" id="PTHR42781:SF4">
    <property type="entry name" value="SPERMIDINE_PUTRESCINE IMPORT ATP-BINDING PROTEIN POTA"/>
    <property type="match status" value="1"/>
</dbReference>
<proteinExistence type="predicted"/>
<keyword evidence="1" id="KW-0813">Transport</keyword>
<evidence type="ECO:0000256" key="1">
    <source>
        <dbReference type="ARBA" id="ARBA00022448"/>
    </source>
</evidence>
<dbReference type="InterPro" id="IPR003593">
    <property type="entry name" value="AAA+_ATPase"/>
</dbReference>
<dbReference type="Proteomes" id="UP000032679">
    <property type="component" value="Unassembled WGS sequence"/>
</dbReference>
<evidence type="ECO:0000313" key="5">
    <source>
        <dbReference type="EMBL" id="GAN52792.1"/>
    </source>
</evidence>
<dbReference type="InterPro" id="IPR050093">
    <property type="entry name" value="ABC_SmlMolc_Importer"/>
</dbReference>
<gene>
    <name evidence="5" type="ORF">Tasa_002_072</name>
</gene>
<dbReference type="GO" id="GO:0015697">
    <property type="term" value="P:quaternary ammonium group transport"/>
    <property type="evidence" value="ECO:0007669"/>
    <property type="project" value="UniProtKB-ARBA"/>
</dbReference>
<dbReference type="SMART" id="SM00382">
    <property type="entry name" value="AAA"/>
    <property type="match status" value="1"/>
</dbReference>
<dbReference type="Pfam" id="PF00005">
    <property type="entry name" value="ABC_tran"/>
    <property type="match status" value="1"/>
</dbReference>
<dbReference type="GO" id="GO:0005524">
    <property type="term" value="F:ATP binding"/>
    <property type="evidence" value="ECO:0007669"/>
    <property type="project" value="UniProtKB-KW"/>
</dbReference>
<dbReference type="EMBL" id="BALE01000002">
    <property type="protein sequence ID" value="GAN52792.1"/>
    <property type="molecule type" value="Genomic_DNA"/>
</dbReference>
<dbReference type="STRING" id="1231623.Tasa_002_072"/>
<feature type="domain" description="ABC transporter" evidence="4">
    <location>
        <begin position="3"/>
        <end position="238"/>
    </location>
</feature>
<dbReference type="SUPFAM" id="SSF52540">
    <property type="entry name" value="P-loop containing nucleoside triphosphate hydrolases"/>
    <property type="match status" value="1"/>
</dbReference>
<protein>
    <submittedName>
        <fullName evidence="5">Sulfate transporter ATP-binding protein CysA</fullName>
    </submittedName>
</protein>
<keyword evidence="2" id="KW-0547">Nucleotide-binding</keyword>
<comment type="caution">
    <text evidence="5">The sequence shown here is derived from an EMBL/GenBank/DDBJ whole genome shotgun (WGS) entry which is preliminary data.</text>
</comment>
<dbReference type="PROSITE" id="PS50893">
    <property type="entry name" value="ABC_TRANSPORTER_2"/>
    <property type="match status" value="1"/>
</dbReference>
<dbReference type="InterPro" id="IPR027417">
    <property type="entry name" value="P-loop_NTPase"/>
</dbReference>
<evidence type="ECO:0000256" key="3">
    <source>
        <dbReference type="ARBA" id="ARBA00022840"/>
    </source>
</evidence>
<dbReference type="FunFam" id="3.40.50.300:FF:000425">
    <property type="entry name" value="Probable ABC transporter, ATP-binding subunit"/>
    <property type="match status" value="1"/>
</dbReference>
<evidence type="ECO:0000256" key="2">
    <source>
        <dbReference type="ARBA" id="ARBA00022741"/>
    </source>
</evidence>